<evidence type="ECO:0000313" key="3">
    <source>
        <dbReference type="EMBL" id="CAD6252211.1"/>
    </source>
</evidence>
<dbReference type="EMBL" id="CAJGYO010000008">
    <property type="protein sequence ID" value="CAD6252211.1"/>
    <property type="molecule type" value="Genomic_DNA"/>
</dbReference>
<feature type="domain" description="Disease resistance R13L4/SHOC-2-like LRR" evidence="2">
    <location>
        <begin position="128"/>
        <end position="453"/>
    </location>
</feature>
<dbReference type="Pfam" id="PF23598">
    <property type="entry name" value="LRR_14"/>
    <property type="match status" value="1"/>
</dbReference>
<dbReference type="PANTHER" id="PTHR47186:SF22">
    <property type="entry name" value="OS11G0589401 PROTEIN"/>
    <property type="match status" value="1"/>
</dbReference>
<dbReference type="SUPFAM" id="SSF52058">
    <property type="entry name" value="L domain-like"/>
    <property type="match status" value="1"/>
</dbReference>
<dbReference type="InterPro" id="IPR032675">
    <property type="entry name" value="LRR_dom_sf"/>
</dbReference>
<evidence type="ECO:0000256" key="1">
    <source>
        <dbReference type="ARBA" id="ARBA00022737"/>
    </source>
</evidence>
<evidence type="ECO:0000313" key="4">
    <source>
        <dbReference type="Proteomes" id="UP000604825"/>
    </source>
</evidence>
<comment type="caution">
    <text evidence="3">The sequence shown here is derived from an EMBL/GenBank/DDBJ whole genome shotgun (WGS) entry which is preliminary data.</text>
</comment>
<dbReference type="InterPro" id="IPR055414">
    <property type="entry name" value="LRR_R13L4/SHOC2-like"/>
</dbReference>
<protein>
    <recommendedName>
        <fullName evidence="2">Disease resistance R13L4/SHOC-2-like LRR domain-containing protein</fullName>
    </recommendedName>
</protein>
<evidence type="ECO:0000259" key="2">
    <source>
        <dbReference type="Pfam" id="PF23598"/>
    </source>
</evidence>
<accession>A0A811Q868</accession>
<dbReference type="Proteomes" id="UP000604825">
    <property type="component" value="Unassembled WGS sequence"/>
</dbReference>
<dbReference type="AlphaFoldDB" id="A0A811Q868"/>
<name>A0A811Q868_9POAL</name>
<gene>
    <name evidence="3" type="ORF">NCGR_LOCUS35938</name>
</gene>
<dbReference type="OrthoDB" id="611041at2759"/>
<dbReference type="Gene3D" id="3.80.10.10">
    <property type="entry name" value="Ribonuclease Inhibitor"/>
    <property type="match status" value="1"/>
</dbReference>
<reference evidence="3" key="1">
    <citation type="submission" date="2020-10" db="EMBL/GenBank/DDBJ databases">
        <authorList>
            <person name="Han B."/>
            <person name="Lu T."/>
            <person name="Zhao Q."/>
            <person name="Huang X."/>
            <person name="Zhao Y."/>
        </authorList>
    </citation>
    <scope>NUCLEOTIDE SEQUENCE</scope>
</reference>
<keyword evidence="1" id="KW-0677">Repeat</keyword>
<keyword evidence="4" id="KW-1185">Reference proteome</keyword>
<organism evidence="3 4">
    <name type="scientific">Miscanthus lutarioriparius</name>
    <dbReference type="NCBI Taxonomy" id="422564"/>
    <lineage>
        <taxon>Eukaryota</taxon>
        <taxon>Viridiplantae</taxon>
        <taxon>Streptophyta</taxon>
        <taxon>Embryophyta</taxon>
        <taxon>Tracheophyta</taxon>
        <taxon>Spermatophyta</taxon>
        <taxon>Magnoliopsida</taxon>
        <taxon>Liliopsida</taxon>
        <taxon>Poales</taxon>
        <taxon>Poaceae</taxon>
        <taxon>PACMAD clade</taxon>
        <taxon>Panicoideae</taxon>
        <taxon>Andropogonodae</taxon>
        <taxon>Andropogoneae</taxon>
        <taxon>Saccharinae</taxon>
        <taxon>Miscanthus</taxon>
    </lineage>
</organism>
<dbReference type="PANTHER" id="PTHR47186">
    <property type="entry name" value="LEUCINE-RICH REPEAT-CONTAINING PROTEIN 57"/>
    <property type="match status" value="1"/>
</dbReference>
<proteinExistence type="predicted"/>
<sequence length="484" mass="55240">MYGAYQHGKLSASDRLPENKCSSRIIVTTRIETVAKASSVSENLVHHMKSLEVCRVHDMMLEVMVSKSRDANFVTLVGRQYEVGLSGSKVRRLTVHDNDGKDHISSHKKEVEQPHHARHGIETMNLQQVRSLTIFQSKGLERLLDRLGEFKLLRVLDLEHCKALQDKHMRDVCRLYLLRFLSLRGTSISVVPSKIGDLEYLETLDIGSRKICTMPPTVTKLRRLEHLRVSRWTMPRGLGNMKALREVSWALLEGDVQDAREIGELQQLQVLCIFVAKSEEEFSRALGSSLTLSKTCALQSLRLRSTRTLDFLLHVSSPPPLLCHLTMIGPISRFPDWISSLKHLTEFSATFVELAGDQILDSLSKLPSLQSIQLGYRSCRDRELAARTTHNFPALRILDLYLAREHPKVVKFEQGSMTKLETLLLQFSEEERSIVGLENLKNLKKVKLSGWKNYPPLERAVERLKVESENRPKSNQIKVVVRSW</sequence>